<feature type="domain" description="Photolyase/cryptochrome alpha/beta" evidence="7">
    <location>
        <begin position="5"/>
        <end position="131"/>
    </location>
</feature>
<evidence type="ECO:0000313" key="9">
    <source>
        <dbReference type="Proteomes" id="UP000199582"/>
    </source>
</evidence>
<dbReference type="InterPro" id="IPR014729">
    <property type="entry name" value="Rossmann-like_a/b/a_fold"/>
</dbReference>
<dbReference type="Pfam" id="PF00875">
    <property type="entry name" value="DNA_photolyase"/>
    <property type="match status" value="1"/>
</dbReference>
<dbReference type="PANTHER" id="PTHR11455">
    <property type="entry name" value="CRYPTOCHROME"/>
    <property type="match status" value="1"/>
</dbReference>
<evidence type="ECO:0000256" key="3">
    <source>
        <dbReference type="ARBA" id="ARBA00022827"/>
    </source>
</evidence>
<feature type="site" description="Electron transfer via tryptophanyl radical" evidence="5">
    <location>
        <position position="360"/>
    </location>
</feature>
<proteinExistence type="inferred from homology"/>
<dbReference type="InterPro" id="IPR002081">
    <property type="entry name" value="Cryptochrome/DNA_photolyase_1"/>
</dbReference>
<dbReference type="GO" id="GO:0003904">
    <property type="term" value="F:deoxyribodipyrimidine photo-lyase activity"/>
    <property type="evidence" value="ECO:0007669"/>
    <property type="project" value="TreeGrafter"/>
</dbReference>
<dbReference type="GO" id="GO:0009416">
    <property type="term" value="P:response to light stimulus"/>
    <property type="evidence" value="ECO:0007669"/>
    <property type="project" value="TreeGrafter"/>
</dbReference>
<dbReference type="GO" id="GO:0003677">
    <property type="term" value="F:DNA binding"/>
    <property type="evidence" value="ECO:0007669"/>
    <property type="project" value="TreeGrafter"/>
</dbReference>
<sequence length="473" mass="52606">MTDNRPSIVWLRRDLRLADHPALDAAVAAGGPVIPVFIHDESVATLGAAPEWRLGLSIDALGHALEEIGSRLILRRGAALEVLRALVAETGAGAVHWSRLYDPAAIARDKAVKSALRKDGIAAHSHAGHVMFEPWAVETGTGGFYRVYSPMWRAVKDREVPTPLGAPARIPAPETWPASDVLDDWRMGIAMRRGANVCLPHQRVGEAAAMERLHTFTTGAIADYREARNFPALDATSTLSENLTYGEISPRQCWQAGQRALLEGARGAEHWLKELVWREFAYHLMYHTPEILTRNWRRDWDGFGWSGDATRPEVIAWKQGCTGVRLVDAAMREMYVTGKMHNRARMIVASYLTKHLMTDWRVGLDWFADCLTDWDPASNAMGWQWVAGCGPDAAPYFRIFNPETQLEKFDPEGVYANRWIAEGQARPGPLALAYFDAVPHSWALDPKSPYPAPVVDLAEGRQAALAAYEARNF</sequence>
<protein>
    <submittedName>
        <fullName evidence="8">Deoxyribodipyrimidine photo-lyase</fullName>
    </submittedName>
</protein>
<dbReference type="Gene3D" id="3.40.50.620">
    <property type="entry name" value="HUPs"/>
    <property type="match status" value="1"/>
</dbReference>
<comment type="cofactor">
    <cofactor evidence="1">
        <name>(6R)-5,10-methylene-5,6,7,8-tetrahydrofolate</name>
        <dbReference type="ChEBI" id="CHEBI:15636"/>
    </cofactor>
</comment>
<dbReference type="OrthoDB" id="9772484at2"/>
<keyword evidence="9" id="KW-1185">Reference proteome</keyword>
<feature type="site" description="Electron transfer via tryptophanyl radical" evidence="5">
    <location>
        <position position="383"/>
    </location>
</feature>
<comment type="cofactor">
    <cofactor evidence="4">
        <name>FAD</name>
        <dbReference type="ChEBI" id="CHEBI:57692"/>
    </cofactor>
    <text evidence="4">Binds 1 FAD per subunit.</text>
</comment>
<dbReference type="PRINTS" id="PR00147">
    <property type="entry name" value="DNAPHOTLYASE"/>
</dbReference>
<feature type="binding site" evidence="4">
    <location>
        <position position="224"/>
    </location>
    <ligand>
        <name>FAD</name>
        <dbReference type="ChEBI" id="CHEBI:57692"/>
    </ligand>
</feature>
<dbReference type="Pfam" id="PF03441">
    <property type="entry name" value="FAD_binding_7"/>
    <property type="match status" value="1"/>
</dbReference>
<dbReference type="InterPro" id="IPR036155">
    <property type="entry name" value="Crypto/Photolyase_N_sf"/>
</dbReference>
<accession>A0A1H7HVR0</accession>
<dbReference type="EMBL" id="FOAG01000001">
    <property type="protein sequence ID" value="SEK54361.1"/>
    <property type="molecule type" value="Genomic_DNA"/>
</dbReference>
<keyword evidence="2 4" id="KW-0285">Flavoprotein</keyword>
<dbReference type="SUPFAM" id="SSF52425">
    <property type="entry name" value="Cryptochrome/photolyase, N-terminal domain"/>
    <property type="match status" value="1"/>
</dbReference>
<evidence type="ECO:0000256" key="2">
    <source>
        <dbReference type="ARBA" id="ARBA00022630"/>
    </source>
</evidence>
<dbReference type="PANTHER" id="PTHR11455:SF9">
    <property type="entry name" value="CRYPTOCHROME CIRCADIAN CLOCK 5 ISOFORM X1"/>
    <property type="match status" value="1"/>
</dbReference>
<evidence type="ECO:0000256" key="1">
    <source>
        <dbReference type="ARBA" id="ARBA00001932"/>
    </source>
</evidence>
<dbReference type="GO" id="GO:0071949">
    <property type="term" value="F:FAD binding"/>
    <property type="evidence" value="ECO:0007669"/>
    <property type="project" value="TreeGrafter"/>
</dbReference>
<name>A0A1H7HVR0_9RHOB</name>
<comment type="similarity">
    <text evidence="6">Belongs to the DNA photolyase family.</text>
</comment>
<dbReference type="InterPro" id="IPR006050">
    <property type="entry name" value="DNA_photolyase_N"/>
</dbReference>
<dbReference type="InterPro" id="IPR005101">
    <property type="entry name" value="Cryptochr/Photolyase_FAD-bd"/>
</dbReference>
<dbReference type="RefSeq" id="WP_093031772.1">
    <property type="nucleotide sequence ID" value="NZ_FOAG01000001.1"/>
</dbReference>
<dbReference type="PROSITE" id="PS51645">
    <property type="entry name" value="PHR_CRY_ALPHA_BETA"/>
    <property type="match status" value="1"/>
</dbReference>
<reference evidence="8 9" key="1">
    <citation type="submission" date="2016-10" db="EMBL/GenBank/DDBJ databases">
        <authorList>
            <person name="de Groot N.N."/>
        </authorList>
    </citation>
    <scope>NUCLEOTIDE SEQUENCE [LARGE SCALE GENOMIC DNA]</scope>
    <source>
        <strain evidence="8 9">DSM 100674</strain>
    </source>
</reference>
<dbReference type="AlphaFoldDB" id="A0A1H7HVR0"/>
<evidence type="ECO:0000256" key="4">
    <source>
        <dbReference type="PIRSR" id="PIRSR602081-1"/>
    </source>
</evidence>
<keyword evidence="8" id="KW-0456">Lyase</keyword>
<dbReference type="SUPFAM" id="SSF48173">
    <property type="entry name" value="Cryptochrome/photolyase FAD-binding domain"/>
    <property type="match status" value="1"/>
</dbReference>
<feature type="binding site" evidence="4">
    <location>
        <begin position="236"/>
        <end position="240"/>
    </location>
    <ligand>
        <name>FAD</name>
        <dbReference type="ChEBI" id="CHEBI:57692"/>
    </ligand>
</feature>
<evidence type="ECO:0000256" key="5">
    <source>
        <dbReference type="PIRSR" id="PIRSR602081-2"/>
    </source>
</evidence>
<organism evidence="8 9">
    <name type="scientific">Roseovarius azorensis</name>
    <dbReference type="NCBI Taxonomy" id="1287727"/>
    <lineage>
        <taxon>Bacteria</taxon>
        <taxon>Pseudomonadati</taxon>
        <taxon>Pseudomonadota</taxon>
        <taxon>Alphaproteobacteria</taxon>
        <taxon>Rhodobacterales</taxon>
        <taxon>Roseobacteraceae</taxon>
        <taxon>Roseovarius</taxon>
    </lineage>
</organism>
<keyword evidence="6" id="KW-0157">Chromophore</keyword>
<dbReference type="Gene3D" id="1.10.579.10">
    <property type="entry name" value="DNA Cyclobutane Dipyrimidine Photolyase, subunit A, domain 3"/>
    <property type="match status" value="1"/>
</dbReference>
<gene>
    <name evidence="8" type="ORF">SAMN05443999_101631</name>
</gene>
<dbReference type="Proteomes" id="UP000199582">
    <property type="component" value="Unassembled WGS sequence"/>
</dbReference>
<feature type="binding site" evidence="4">
    <location>
        <begin position="373"/>
        <end position="375"/>
    </location>
    <ligand>
        <name>FAD</name>
        <dbReference type="ChEBI" id="CHEBI:57692"/>
    </ligand>
</feature>
<dbReference type="STRING" id="1287727.SAMN05443999_101631"/>
<dbReference type="InterPro" id="IPR036134">
    <property type="entry name" value="Crypto/Photolyase_FAD-like_sf"/>
</dbReference>
<evidence type="ECO:0000256" key="6">
    <source>
        <dbReference type="RuleBase" id="RU004182"/>
    </source>
</evidence>
<evidence type="ECO:0000313" key="8">
    <source>
        <dbReference type="EMBL" id="SEK54361.1"/>
    </source>
</evidence>
<evidence type="ECO:0000259" key="7">
    <source>
        <dbReference type="PROSITE" id="PS51645"/>
    </source>
</evidence>
<keyword evidence="3 4" id="KW-0274">FAD</keyword>
<feature type="site" description="Electron transfer via tryptophanyl radical" evidence="5">
    <location>
        <position position="305"/>
    </location>
</feature>
<dbReference type="Gene3D" id="1.25.40.80">
    <property type="match status" value="1"/>
</dbReference>
<feature type="binding site" evidence="4">
    <location>
        <position position="271"/>
    </location>
    <ligand>
        <name>FAD</name>
        <dbReference type="ChEBI" id="CHEBI:57692"/>
    </ligand>
</feature>